<dbReference type="EMBL" id="CP096115">
    <property type="protein sequence ID" value="UUX93296.1"/>
    <property type="molecule type" value="Genomic_DNA"/>
</dbReference>
<accession>A0A9E7PQW8</accession>
<sequence>MKHSTGEAAGKGNYRCILCSEIIILKEDSEKLPACPRCDSTKWIKTDSNPE</sequence>
<protein>
    <submittedName>
        <fullName evidence="1">Zinc ribbon-containing protein</fullName>
    </submittedName>
</protein>
<dbReference type="KEGG" id="mend:L6E24_04000"/>
<dbReference type="AlphaFoldDB" id="A0A9E7PQW8"/>
<reference evidence="1" key="1">
    <citation type="submission" date="2022-04" db="EMBL/GenBank/DDBJ databases">
        <title>Complete genome of Methanoplanus endosymbiosus DSM 3599.</title>
        <authorList>
            <person name="Chen S.-C."/>
            <person name="You Y.-T."/>
            <person name="Zhou Y.-Z."/>
            <person name="Lai M.-C."/>
        </authorList>
    </citation>
    <scope>NUCLEOTIDE SEQUENCE</scope>
    <source>
        <strain evidence="1">DSM 3599</strain>
    </source>
</reference>
<organism evidence="1 2">
    <name type="scientific">Methanoplanus endosymbiosus</name>
    <dbReference type="NCBI Taxonomy" id="33865"/>
    <lineage>
        <taxon>Archaea</taxon>
        <taxon>Methanobacteriati</taxon>
        <taxon>Methanobacteriota</taxon>
        <taxon>Stenosarchaea group</taxon>
        <taxon>Methanomicrobia</taxon>
        <taxon>Methanomicrobiales</taxon>
        <taxon>Methanomicrobiaceae</taxon>
        <taxon>Methanoplanus</taxon>
    </lineage>
</organism>
<dbReference type="Proteomes" id="UP001060368">
    <property type="component" value="Chromosome"/>
</dbReference>
<dbReference type="GeneID" id="74306830"/>
<dbReference type="InterPro" id="IPR009912">
    <property type="entry name" value="DUF1451"/>
</dbReference>
<dbReference type="Pfam" id="PF07295">
    <property type="entry name" value="DUF1451"/>
    <property type="match status" value="1"/>
</dbReference>
<name>A0A9E7PQW8_9EURY</name>
<gene>
    <name evidence="1" type="ORF">L6E24_04000</name>
</gene>
<keyword evidence="2" id="KW-1185">Reference proteome</keyword>
<evidence type="ECO:0000313" key="2">
    <source>
        <dbReference type="Proteomes" id="UP001060368"/>
    </source>
</evidence>
<evidence type="ECO:0000313" key="1">
    <source>
        <dbReference type="EMBL" id="UUX93296.1"/>
    </source>
</evidence>
<dbReference type="RefSeq" id="WP_257743435.1">
    <property type="nucleotide sequence ID" value="NZ_CP096115.1"/>
</dbReference>
<proteinExistence type="predicted"/>